<dbReference type="Gene3D" id="3.40.50.720">
    <property type="entry name" value="NAD(P)-binding Rossmann-like Domain"/>
    <property type="match status" value="1"/>
</dbReference>
<dbReference type="PRINTS" id="PR00081">
    <property type="entry name" value="GDHRDH"/>
</dbReference>
<evidence type="ECO:0000313" key="3">
    <source>
        <dbReference type="Proteomes" id="UP000199759"/>
    </source>
</evidence>
<dbReference type="Pfam" id="PF13561">
    <property type="entry name" value="adh_short_C2"/>
    <property type="match status" value="1"/>
</dbReference>
<dbReference type="InterPro" id="IPR050259">
    <property type="entry name" value="SDR"/>
</dbReference>
<evidence type="ECO:0000313" key="2">
    <source>
        <dbReference type="EMBL" id="SDM79611.1"/>
    </source>
</evidence>
<accession>A0A1G9W5Y6</accession>
<dbReference type="Proteomes" id="UP000199759">
    <property type="component" value="Unassembled WGS sequence"/>
</dbReference>
<dbReference type="AlphaFoldDB" id="A0A1G9W5Y6"/>
<dbReference type="STRING" id="144026.SAMN04488568_12239"/>
<name>A0A1G9W5Y6_9PROT</name>
<evidence type="ECO:0000256" key="1">
    <source>
        <dbReference type="ARBA" id="ARBA00006484"/>
    </source>
</evidence>
<dbReference type="InterPro" id="IPR002347">
    <property type="entry name" value="SDR_fam"/>
</dbReference>
<dbReference type="SUPFAM" id="SSF51735">
    <property type="entry name" value="NAD(P)-binding Rossmann-fold domains"/>
    <property type="match status" value="1"/>
</dbReference>
<reference evidence="2 3" key="1">
    <citation type="submission" date="2016-10" db="EMBL/GenBank/DDBJ databases">
        <authorList>
            <person name="de Groot N.N."/>
        </authorList>
    </citation>
    <scope>NUCLEOTIDE SEQUENCE [LARGE SCALE GENOMIC DNA]</scope>
    <source>
        <strain evidence="2 3">DSM 16077</strain>
    </source>
</reference>
<protein>
    <submittedName>
        <fullName evidence="2">NAD(P)-dependent dehydrogenase, short-chain alcohol dehydrogenase family</fullName>
    </submittedName>
</protein>
<comment type="similarity">
    <text evidence="1">Belongs to the short-chain dehydrogenases/reductases (SDR) family.</text>
</comment>
<organism evidence="2 3">
    <name type="scientific">Maricaulis salignorans</name>
    <dbReference type="NCBI Taxonomy" id="144026"/>
    <lineage>
        <taxon>Bacteria</taxon>
        <taxon>Pseudomonadati</taxon>
        <taxon>Pseudomonadota</taxon>
        <taxon>Alphaproteobacteria</taxon>
        <taxon>Maricaulales</taxon>
        <taxon>Maricaulaceae</taxon>
        <taxon>Maricaulis</taxon>
    </lineage>
</organism>
<proteinExistence type="inferred from homology"/>
<keyword evidence="3" id="KW-1185">Reference proteome</keyword>
<dbReference type="CDD" id="cd05233">
    <property type="entry name" value="SDR_c"/>
    <property type="match status" value="1"/>
</dbReference>
<dbReference type="PANTHER" id="PTHR42879">
    <property type="entry name" value="3-OXOACYL-(ACYL-CARRIER-PROTEIN) REDUCTASE"/>
    <property type="match status" value="1"/>
</dbReference>
<dbReference type="EMBL" id="FNHG01000022">
    <property type="protein sequence ID" value="SDM79611.1"/>
    <property type="molecule type" value="Genomic_DNA"/>
</dbReference>
<dbReference type="RefSeq" id="WP_091771734.1">
    <property type="nucleotide sequence ID" value="NZ_FNHG01000022.1"/>
</dbReference>
<dbReference type="PANTHER" id="PTHR42879:SF2">
    <property type="entry name" value="3-OXOACYL-[ACYL-CARRIER-PROTEIN] REDUCTASE FABG"/>
    <property type="match status" value="1"/>
</dbReference>
<sequence>MYLPLSGKRALITGSSHGVGLAAAKLFAEQGAEVVLHGNANMADADLAVREIGPRVLGAVQADLSMPGAGRDLVEAAQHLAGGKLDTIINNAGIHWATPFEATDAEWEAGWAGILQVNLMAVADICRAAIPGMVERGGGSIVNISSRAGYRGEDRDHIAYGASKAGLLSLTKTLARQWGPDSIYAYALTPGWINTRMAPQNAAGVAAAHSEIPIGRMAEPEEIAAMCAFLASGACQSATGSCIDINGASYVR</sequence>
<dbReference type="OrthoDB" id="154414at2"/>
<dbReference type="InterPro" id="IPR036291">
    <property type="entry name" value="NAD(P)-bd_dom_sf"/>
</dbReference>
<dbReference type="PRINTS" id="PR00080">
    <property type="entry name" value="SDRFAMILY"/>
</dbReference>
<dbReference type="FunFam" id="3.40.50.720:FF:000084">
    <property type="entry name" value="Short-chain dehydrogenase reductase"/>
    <property type="match status" value="1"/>
</dbReference>
<gene>
    <name evidence="2" type="ORF">SAMN04488568_12239</name>
</gene>